<reference evidence="1" key="1">
    <citation type="journal article" date="2013" name="Nat. Commun.">
        <title>Whole-genome sequencing of Oryza brachyantha reveals mechanisms underlying Oryza genome evolution.</title>
        <authorList>
            <person name="Chen J."/>
            <person name="Huang Q."/>
            <person name="Gao D."/>
            <person name="Wang J."/>
            <person name="Lang Y."/>
            <person name="Liu T."/>
            <person name="Li B."/>
            <person name="Bai Z."/>
            <person name="Luis Goicoechea J."/>
            <person name="Liang C."/>
            <person name="Chen C."/>
            <person name="Zhang W."/>
            <person name="Sun S."/>
            <person name="Liao Y."/>
            <person name="Zhang X."/>
            <person name="Yang L."/>
            <person name="Song C."/>
            <person name="Wang M."/>
            <person name="Shi J."/>
            <person name="Liu G."/>
            <person name="Liu J."/>
            <person name="Zhou H."/>
            <person name="Zhou W."/>
            <person name="Yu Q."/>
            <person name="An N."/>
            <person name="Chen Y."/>
            <person name="Cai Q."/>
            <person name="Wang B."/>
            <person name="Liu B."/>
            <person name="Min J."/>
            <person name="Huang Y."/>
            <person name="Wu H."/>
            <person name="Li Z."/>
            <person name="Zhang Y."/>
            <person name="Yin Y."/>
            <person name="Song W."/>
            <person name="Jiang J."/>
            <person name="Jackson S.A."/>
            <person name="Wing R.A."/>
            <person name="Wang J."/>
            <person name="Chen M."/>
        </authorList>
    </citation>
    <scope>NUCLEOTIDE SEQUENCE [LARGE SCALE GENOMIC DNA]</scope>
    <source>
        <strain evidence="1">cv. IRGC 101232</strain>
    </source>
</reference>
<keyword evidence="2" id="KW-1185">Reference proteome</keyword>
<name>J3LWG1_ORYBR</name>
<accession>J3LWG1</accession>
<dbReference type="EnsemblPlants" id="OB04G14860.1">
    <property type="protein sequence ID" value="OB04G14860.1"/>
    <property type="gene ID" value="OB04G14860"/>
</dbReference>
<evidence type="ECO:0000313" key="2">
    <source>
        <dbReference type="Proteomes" id="UP000006038"/>
    </source>
</evidence>
<reference evidence="1" key="2">
    <citation type="submission" date="2013-04" db="UniProtKB">
        <authorList>
            <consortium name="EnsemblPlants"/>
        </authorList>
    </citation>
    <scope>IDENTIFICATION</scope>
</reference>
<dbReference type="Proteomes" id="UP000006038">
    <property type="component" value="Chromosome 4"/>
</dbReference>
<dbReference type="AlphaFoldDB" id="J3LWG1"/>
<protein>
    <submittedName>
        <fullName evidence="1">Uncharacterized protein</fullName>
    </submittedName>
</protein>
<evidence type="ECO:0000313" key="1">
    <source>
        <dbReference type="EnsemblPlants" id="OB04G14860.1"/>
    </source>
</evidence>
<sequence length="68" mass="7708">MTLIFSYGQRYPRVFIIREHKAQPPSVRCCTPSRWQSCHGSHPPHCPSASSLSSHHSQLLPLMPLLLT</sequence>
<dbReference type="Gramene" id="OB04G14860.1">
    <property type="protein sequence ID" value="OB04G14860.1"/>
    <property type="gene ID" value="OB04G14860"/>
</dbReference>
<dbReference type="HOGENOM" id="CLU_2801571_0_0_1"/>
<organism evidence="1">
    <name type="scientific">Oryza brachyantha</name>
    <name type="common">malo sina</name>
    <dbReference type="NCBI Taxonomy" id="4533"/>
    <lineage>
        <taxon>Eukaryota</taxon>
        <taxon>Viridiplantae</taxon>
        <taxon>Streptophyta</taxon>
        <taxon>Embryophyta</taxon>
        <taxon>Tracheophyta</taxon>
        <taxon>Spermatophyta</taxon>
        <taxon>Magnoliopsida</taxon>
        <taxon>Liliopsida</taxon>
        <taxon>Poales</taxon>
        <taxon>Poaceae</taxon>
        <taxon>BOP clade</taxon>
        <taxon>Oryzoideae</taxon>
        <taxon>Oryzeae</taxon>
        <taxon>Oryzinae</taxon>
        <taxon>Oryza</taxon>
    </lineage>
</organism>
<proteinExistence type="predicted"/>